<dbReference type="EMBL" id="NKHZ01000011">
    <property type="protein sequence ID" value="PNS21289.1"/>
    <property type="molecule type" value="Genomic_DNA"/>
</dbReference>
<organism evidence="2 3">
    <name type="scientific">Sphaceloma murrayae</name>
    <dbReference type="NCBI Taxonomy" id="2082308"/>
    <lineage>
        <taxon>Eukaryota</taxon>
        <taxon>Fungi</taxon>
        <taxon>Dikarya</taxon>
        <taxon>Ascomycota</taxon>
        <taxon>Pezizomycotina</taxon>
        <taxon>Dothideomycetes</taxon>
        <taxon>Dothideomycetidae</taxon>
        <taxon>Myriangiales</taxon>
        <taxon>Elsinoaceae</taxon>
        <taxon>Sphaceloma</taxon>
    </lineage>
</organism>
<proteinExistence type="predicted"/>
<feature type="compositionally biased region" description="Pro residues" evidence="1">
    <location>
        <begin position="12"/>
        <end position="27"/>
    </location>
</feature>
<dbReference type="STRING" id="2082308.A0A2K1R1V6"/>
<keyword evidence="3" id="KW-1185">Reference proteome</keyword>
<feature type="compositionally biased region" description="Basic residues" evidence="1">
    <location>
        <begin position="1404"/>
        <end position="1415"/>
    </location>
</feature>
<feature type="region of interest" description="Disordered" evidence="1">
    <location>
        <begin position="1246"/>
        <end position="1291"/>
    </location>
</feature>
<reference evidence="2 3" key="1">
    <citation type="submission" date="2017-06" db="EMBL/GenBank/DDBJ databases">
        <title>Draft genome sequence of a variant of Elsinoe murrayae.</title>
        <authorList>
            <person name="Cheng Q."/>
        </authorList>
    </citation>
    <scope>NUCLEOTIDE SEQUENCE [LARGE SCALE GENOMIC DNA]</scope>
    <source>
        <strain evidence="2 3">CQ-2017a</strain>
    </source>
</reference>
<dbReference type="OrthoDB" id="3922633at2759"/>
<evidence type="ECO:0000256" key="1">
    <source>
        <dbReference type="SAM" id="MobiDB-lite"/>
    </source>
</evidence>
<feature type="region of interest" description="Disordered" evidence="1">
    <location>
        <begin position="227"/>
        <end position="369"/>
    </location>
</feature>
<feature type="compositionally biased region" description="Polar residues" evidence="1">
    <location>
        <begin position="768"/>
        <end position="777"/>
    </location>
</feature>
<evidence type="ECO:0000313" key="3">
    <source>
        <dbReference type="Proteomes" id="UP000243797"/>
    </source>
</evidence>
<dbReference type="InParanoid" id="A0A2K1R1V6"/>
<feature type="region of interest" description="Disordered" evidence="1">
    <location>
        <begin position="768"/>
        <end position="790"/>
    </location>
</feature>
<feature type="compositionally biased region" description="Low complexity" evidence="1">
    <location>
        <begin position="92"/>
        <end position="111"/>
    </location>
</feature>
<evidence type="ECO:0000313" key="2">
    <source>
        <dbReference type="EMBL" id="PNS21289.1"/>
    </source>
</evidence>
<feature type="region of interest" description="Disordered" evidence="1">
    <location>
        <begin position="1"/>
        <end position="30"/>
    </location>
</feature>
<sequence length="1430" mass="155265">MASYHSEYAYGPLPPPGPQPQYLPTQPPSERYVQQSVPINGYEHSQYMYQPPPPATMQHRHAVMYGPPLKHMQHPHQYLPPPRRAYTPGYDGTPPSSGPNSSAPHSSNPSTPQDPNNTGNVTIDPNFIDPTLSELYDDSSEQAVFSSYIAYANKAVELGEPDFEPIPEAEQEQEGKLDMDTRAYELEAPHAGSTRGIQSIDQIIPPATSSPAATGGGLVQRMKALLETKNDSSPSPSAKERPTRKPSEQQLWRDRTFVELPATPIKSTNGADDVARGPVASTDIRITRDLVRATLSPSSSEHETILPEPSQSRRASQHDPIAEEVASLRRSSSEYSPDHDKAPLTPIGIHDNSAMDSCPTSLDDKKEPDEEDFVVRIDLTGPESAGEVIVPPQPETVHVQVVDPAMDEEPNTDLVPEDLSHRSSCHISVLDESSSEACDSNSVITSTSPAQTAAATAVEVSRAPTTSFVPPLEMDEDVDINAGVTSDIVTDIAVRFSIPRQTSMPKASIIRVSSVPEHSPKLHKDIHELPETISPRESVYRDMDTIAPLQVNRPDKTDKNDKHFVNKDDVVNSDDATNLSSFIRRSFPRRHSTLLRDKIKDQSGNKENEDPGAEQSHLSDLEEASQEDIPGAESQLCTTRLPTTFKQGESIDDAARLRSELTLSEIRNLPSLNFSQMNLIDQLNAALDHRDSRSIELVRKRMSSKIISPSPMRPSSTEALRERYTSFFAKPEDFHVPTPADESENLSVSILTPACQDDHQRRLLQEKVQQGTTSSEQPRPPNGRESRPLSPTELLGVASEANRISVPSVDGLSYRLSELLPSLKRLHLDSTIADDQKVKQTIDKIHHLGERPTTMLSARSSGVLRSLAAIADDIVTNGTHSSQYVPPSPRYNKSLPPLPKKSEDTTGPARCEVDADDISETSQSSDYSDATVKAPLRRTQSEDHSISGTVSLFAPPGISTTRRSLTISNVNSRPWNFDENYPWSSDTGPVDINLDVGFNATPDRESIASHILRAKATGGSISALDLSLSRVGENDLEETHSSPADVSELEPTATVTADTLTGNRHQRVLSKKAASLLGSLSRRAKMTSALRPSMDSIAYARPGTGMSGALSPNLDGGSARTKDVGTVKSNTTVRSTKSDKKKQKPPVALSDKSTVSSDRLHTDLNASVPLANQEGLARAESRSHGPHAVSDRYPYSALTPPIGYDLDEVRSYFSDDAESTRTGQRGRSRAGTRGEVLRKRLSGLRFGRATPRPGSGASWVKEGEVDGGTGDGDGKEELGEGTIGMREQKKAVGRAKTVTGVLRGPSRMGTGRLVSSLGNRAGAGSRLSYLSRSSGRGRGEGGYEVATGVGTESGMGSPDWLGGEAGQRVAVQVMGKGRVEMGFKRLGEKVRGLLGRGGQLLRKVSGRRAREKRRREREEWMEGGSMYSGT</sequence>
<feature type="region of interest" description="Disordered" evidence="1">
    <location>
        <begin position="68"/>
        <end position="126"/>
    </location>
</feature>
<feature type="region of interest" description="Disordered" evidence="1">
    <location>
        <begin position="878"/>
        <end position="943"/>
    </location>
</feature>
<feature type="region of interest" description="Disordered" evidence="1">
    <location>
        <begin position="1404"/>
        <end position="1430"/>
    </location>
</feature>
<protein>
    <submittedName>
        <fullName evidence="2">Uncharacterized protein</fullName>
    </submittedName>
</protein>
<accession>A0A2K1R1V6</accession>
<dbReference type="Proteomes" id="UP000243797">
    <property type="component" value="Unassembled WGS sequence"/>
</dbReference>
<feature type="compositionally biased region" description="Basic and acidic residues" evidence="1">
    <location>
        <begin position="594"/>
        <end position="609"/>
    </location>
</feature>
<feature type="region of interest" description="Disordered" evidence="1">
    <location>
        <begin position="1108"/>
        <end position="1194"/>
    </location>
</feature>
<feature type="compositionally biased region" description="Basic and acidic residues" evidence="1">
    <location>
        <begin position="238"/>
        <end position="257"/>
    </location>
</feature>
<gene>
    <name evidence="2" type="ORF">CAC42_1068</name>
</gene>
<name>A0A2K1R1V6_9PEZI</name>
<feature type="region of interest" description="Disordered" evidence="1">
    <location>
        <begin position="593"/>
        <end position="630"/>
    </location>
</feature>
<feature type="compositionally biased region" description="Polar residues" evidence="1">
    <location>
        <begin position="113"/>
        <end position="123"/>
    </location>
</feature>
<comment type="caution">
    <text evidence="2">The sequence shown here is derived from an EMBL/GenBank/DDBJ whole genome shotgun (WGS) entry which is preliminary data.</text>
</comment>